<proteinExistence type="predicted"/>
<dbReference type="Gene3D" id="2.70.50.50">
    <property type="entry name" value="chitin-binding protein cbp21"/>
    <property type="match status" value="1"/>
</dbReference>
<dbReference type="KEGG" id="sgl:SG1515"/>
<sequence>MSNTISVSKYVAQPALCHGHVPTPASRAYIAWQQGKLYTGQLNQREACKFFPAFTSGLADPVAPTDINNMLPPPDGKIASANQGNSEFLDEPGTHWEKHKVAAGELLKFFWTYSAIYLTRRWNYFITRQDWDPSAPLKPFPIRREAVFQG</sequence>
<dbReference type="PANTHER" id="PTHR34823">
    <property type="entry name" value="GLCNAC-BINDING PROTEIN A"/>
    <property type="match status" value="1"/>
</dbReference>
<dbReference type="Pfam" id="PF03067">
    <property type="entry name" value="LPMO_10"/>
    <property type="match status" value="1"/>
</dbReference>
<keyword evidence="1" id="KW-0732">Signal</keyword>
<dbReference type="SUPFAM" id="SSF81296">
    <property type="entry name" value="E set domains"/>
    <property type="match status" value="1"/>
</dbReference>
<dbReference type="STRING" id="343509.SG1515"/>
<protein>
    <submittedName>
        <fullName evidence="4">GlcNAc-binding protein A</fullName>
    </submittedName>
</protein>
<reference evidence="3 5" key="1">
    <citation type="journal article" date="2006" name="Genome Res.">
        <title>Massive genome erosion and functional adaptations provide insights into the symbiotic lifestyle of Sodalis glossinidius in the tsetse host.</title>
        <authorList>
            <person name="Toh H."/>
            <person name="Weiss B.L."/>
            <person name="Perkin S.A.H."/>
            <person name="Yamashita A."/>
            <person name="Oshima K."/>
            <person name="Hattori M."/>
            <person name="Aksoy S."/>
        </authorList>
    </citation>
    <scope>NUCLEOTIDE SEQUENCE [LARGE SCALE GENOMIC DNA]</scope>
    <source>
        <strain evidence="3">Morsitans</strain>
        <strain evidence="5">morsitans</strain>
    </source>
</reference>
<dbReference type="CAZy" id="AA10">
    <property type="family name" value="Auxiliary Activities 10"/>
</dbReference>
<dbReference type="InterPro" id="IPR014756">
    <property type="entry name" value="Ig_E-set"/>
</dbReference>
<dbReference type="RefSeq" id="WP_011411335.1">
    <property type="nucleotide sequence ID" value="NC_007712.1"/>
</dbReference>
<accession>Q2NST5</accession>
<evidence type="ECO:0000256" key="1">
    <source>
        <dbReference type="ARBA" id="ARBA00022729"/>
    </source>
</evidence>
<dbReference type="Proteomes" id="UP000245838">
    <property type="component" value="Chromosome sggmmb4_Chromosome"/>
</dbReference>
<dbReference type="Proteomes" id="UP000001932">
    <property type="component" value="Chromosome"/>
</dbReference>
<feature type="domain" description="Chitin-binding type-4" evidence="2">
    <location>
        <begin position="18"/>
        <end position="138"/>
    </location>
</feature>
<evidence type="ECO:0000313" key="4">
    <source>
        <dbReference type="EMBL" id="CRL45597.1"/>
    </source>
</evidence>
<dbReference type="eggNOG" id="COG3397">
    <property type="taxonomic scope" value="Bacteria"/>
</dbReference>
<name>Q2NST5_SODGM</name>
<dbReference type="CDD" id="cd21177">
    <property type="entry name" value="LPMO_AA10"/>
    <property type="match status" value="1"/>
</dbReference>
<gene>
    <name evidence="4" type="primary">gbpA_1</name>
    <name evidence="3" type="ordered locus">SG1515</name>
    <name evidence="4" type="ORF">SGGMMB4_03446</name>
</gene>
<evidence type="ECO:0000259" key="2">
    <source>
        <dbReference type="Pfam" id="PF03067"/>
    </source>
</evidence>
<evidence type="ECO:0000313" key="6">
    <source>
        <dbReference type="Proteomes" id="UP000245838"/>
    </source>
</evidence>
<organism evidence="3 5">
    <name type="scientific">Sodalis glossinidius (strain morsitans)</name>
    <dbReference type="NCBI Taxonomy" id="343509"/>
    <lineage>
        <taxon>Bacteria</taxon>
        <taxon>Pseudomonadati</taxon>
        <taxon>Pseudomonadota</taxon>
        <taxon>Gammaproteobacteria</taxon>
        <taxon>Enterobacterales</taxon>
        <taxon>Bruguierivoracaceae</taxon>
        <taxon>Sodalis</taxon>
    </lineage>
</organism>
<dbReference type="AlphaFoldDB" id="Q2NST5"/>
<dbReference type="InterPro" id="IPR051024">
    <property type="entry name" value="GlcNAc_Chitin_IntDeg"/>
</dbReference>
<dbReference type="InterPro" id="IPR004302">
    <property type="entry name" value="Cellulose/chitin-bd_N"/>
</dbReference>
<dbReference type="HOGENOM" id="CLU_1739320_0_0_6"/>
<dbReference type="EMBL" id="LN854557">
    <property type="protein sequence ID" value="CRL45597.1"/>
    <property type="molecule type" value="Genomic_DNA"/>
</dbReference>
<dbReference type="EMBL" id="AP008232">
    <property type="protein sequence ID" value="BAE74790.1"/>
    <property type="molecule type" value="Genomic_DNA"/>
</dbReference>
<evidence type="ECO:0000313" key="5">
    <source>
        <dbReference type="Proteomes" id="UP000001932"/>
    </source>
</evidence>
<keyword evidence="5" id="KW-1185">Reference proteome</keyword>
<reference evidence="4 6" key="2">
    <citation type="submission" date="2015-05" db="EMBL/GenBank/DDBJ databases">
        <authorList>
            <person name="Goodhead I."/>
        </authorList>
    </citation>
    <scope>NUCLEOTIDE SEQUENCE [LARGE SCALE GENOMIC DNA]</scope>
    <source>
        <strain evidence="4">B4</strain>
        <strain evidence="6">morsitans</strain>
    </source>
</reference>
<evidence type="ECO:0000313" key="3">
    <source>
        <dbReference type="EMBL" id="BAE74790.1"/>
    </source>
</evidence>
<dbReference type="PANTHER" id="PTHR34823:SF1">
    <property type="entry name" value="CHITIN-BINDING TYPE-4 DOMAIN-CONTAINING PROTEIN"/>
    <property type="match status" value="1"/>
</dbReference>